<evidence type="ECO:0000256" key="1">
    <source>
        <dbReference type="SAM" id="MobiDB-lite"/>
    </source>
</evidence>
<feature type="compositionally biased region" description="Acidic residues" evidence="1">
    <location>
        <begin position="518"/>
        <end position="540"/>
    </location>
</feature>
<reference evidence="3" key="1">
    <citation type="submission" date="2016-11" db="UniProtKB">
        <authorList>
            <consortium name="WormBaseParasite"/>
        </authorList>
    </citation>
    <scope>IDENTIFICATION</scope>
</reference>
<feature type="region of interest" description="Disordered" evidence="1">
    <location>
        <begin position="300"/>
        <end position="319"/>
    </location>
</feature>
<dbReference type="WBParaSite" id="maker-unitig_41156-snap-gene-0.2-mRNA-1">
    <property type="protein sequence ID" value="maker-unitig_41156-snap-gene-0.2-mRNA-1"/>
    <property type="gene ID" value="maker-unitig_41156-snap-gene-0.2"/>
</dbReference>
<feature type="region of interest" description="Disordered" evidence="1">
    <location>
        <begin position="332"/>
        <end position="358"/>
    </location>
</feature>
<sequence length="566" mass="62280">HTPTRNLRACQCFNESEIPDPAADFKGRYIDNLPASGVNKPGHQQSADVQQEFALQVSQHAVHSSNYRFYVLPPFEAESLLDPNSYFNNVVDEDFQWIIFDIGSHKHISLLKLFINRMDLSAMRFLEVFVRGAPLPHWLVETDFRSSDGEKGRRTEYFRRATMAEKMLWWHCEDLKFHHGVSYIYSECCPHQRTRWVMIRMKVNSDLLEMKYMMGFDWLKFPEISRILVTNLQGQPQEPPVFTQTHPQFTLPLTTHDSVHPDERFLQEDWDVEACGDWEIMKDTTIVGVPSKLKLTISEEHREGKAATSGKKPGPIKDSSCKRAVYFRVDNDTGVPAANRTTKPRSVPPRADPGSAASSIPHHIAAILGGSSAAKSKPRNAAQKQRQQVGPSQVSDPQPAAPAAAPQAVTSSAAEELPASVGLRLGAAAARRPPAATTGLALLDQLLIQHHQHQVLQLLQSQHQSGFPLGTTGNPLAYGFWMPTDEGVLAAAAAAASTEPSAPAADEPKDSAVKLVDEDAMEAGDEENSMEDDEAEDEEDRSSSANCSAGPHSAGSDGGEDATGKY</sequence>
<accession>A0A1I8FMN9</accession>
<feature type="region of interest" description="Disordered" evidence="1">
    <location>
        <begin position="499"/>
        <end position="566"/>
    </location>
</feature>
<organism evidence="2 3">
    <name type="scientific">Macrostomum lignano</name>
    <dbReference type="NCBI Taxonomy" id="282301"/>
    <lineage>
        <taxon>Eukaryota</taxon>
        <taxon>Metazoa</taxon>
        <taxon>Spiralia</taxon>
        <taxon>Lophotrochozoa</taxon>
        <taxon>Platyhelminthes</taxon>
        <taxon>Rhabditophora</taxon>
        <taxon>Macrostomorpha</taxon>
        <taxon>Macrostomida</taxon>
        <taxon>Macrostomidae</taxon>
        <taxon>Macrostomum</taxon>
    </lineage>
</organism>
<evidence type="ECO:0000313" key="3">
    <source>
        <dbReference type="WBParaSite" id="maker-unitig_41156-snap-gene-0.2-mRNA-1"/>
    </source>
</evidence>
<feature type="region of interest" description="Disordered" evidence="1">
    <location>
        <begin position="372"/>
        <end position="412"/>
    </location>
</feature>
<protein>
    <submittedName>
        <fullName evidence="3">HSF_DOMAIN domain-containing protein</fullName>
    </submittedName>
</protein>
<proteinExistence type="predicted"/>
<dbReference type="Proteomes" id="UP000095280">
    <property type="component" value="Unplaced"/>
</dbReference>
<feature type="compositionally biased region" description="Basic and acidic residues" evidence="1">
    <location>
        <begin position="506"/>
        <end position="517"/>
    </location>
</feature>
<evidence type="ECO:0000313" key="2">
    <source>
        <dbReference type="Proteomes" id="UP000095280"/>
    </source>
</evidence>
<keyword evidence="2" id="KW-1185">Reference proteome</keyword>
<name>A0A1I8FMN9_9PLAT</name>
<dbReference type="AlphaFoldDB" id="A0A1I8FMN9"/>
<feature type="compositionally biased region" description="Low complexity" evidence="1">
    <location>
        <begin position="391"/>
        <end position="412"/>
    </location>
</feature>